<evidence type="ECO:0000313" key="2">
    <source>
        <dbReference type="Proteomes" id="UP000677305"/>
    </source>
</evidence>
<reference evidence="1 2" key="1">
    <citation type="submission" date="2020-07" db="EMBL/GenBank/DDBJ databases">
        <title>Vallitalea guaymasensis genome.</title>
        <authorList>
            <person name="Postec A."/>
        </authorList>
    </citation>
    <scope>NUCLEOTIDE SEQUENCE [LARGE SCALE GENOMIC DNA]</scope>
    <source>
        <strain evidence="1 2">Ra1766G1</strain>
    </source>
</reference>
<gene>
    <name evidence="1" type="ORF">HYG85_00470</name>
</gene>
<evidence type="ECO:0000313" key="1">
    <source>
        <dbReference type="EMBL" id="QUH27474.1"/>
    </source>
</evidence>
<sequence length="166" mass="19241">MDNYENNNSISIYNQTYIEDYINSIKQAIKEITREQLVNNLSLTINECKEKSKENNKNSLQLLEAIKPFMDDKAIENIDRLSTVFNDIDALRMLLNSFISNSHKHKENIIPDNKEKKILDQQGDLIFEDNTVYEIDKECKPTIKSQSTLKGNKSSVVALFLYMLSK</sequence>
<dbReference type="RefSeq" id="WP_212691842.1">
    <property type="nucleotide sequence ID" value="NZ_CP058561.1"/>
</dbReference>
<name>A0A8J8SAD5_9FIRM</name>
<protein>
    <submittedName>
        <fullName evidence="1">Uncharacterized protein</fullName>
    </submittedName>
</protein>
<organism evidence="1 2">
    <name type="scientific">Vallitalea guaymasensis</name>
    <dbReference type="NCBI Taxonomy" id="1185412"/>
    <lineage>
        <taxon>Bacteria</taxon>
        <taxon>Bacillati</taxon>
        <taxon>Bacillota</taxon>
        <taxon>Clostridia</taxon>
        <taxon>Lachnospirales</taxon>
        <taxon>Vallitaleaceae</taxon>
        <taxon>Vallitalea</taxon>
    </lineage>
</organism>
<dbReference type="AlphaFoldDB" id="A0A8J8SAD5"/>
<dbReference type="Proteomes" id="UP000677305">
    <property type="component" value="Chromosome"/>
</dbReference>
<accession>A0A8J8SAD5</accession>
<dbReference type="KEGG" id="vgu:HYG85_00470"/>
<proteinExistence type="predicted"/>
<dbReference type="EMBL" id="CP058561">
    <property type="protein sequence ID" value="QUH27474.1"/>
    <property type="molecule type" value="Genomic_DNA"/>
</dbReference>
<keyword evidence="2" id="KW-1185">Reference proteome</keyword>